<dbReference type="EMBL" id="BSNJ01000003">
    <property type="protein sequence ID" value="GLQ20659.1"/>
    <property type="molecule type" value="Genomic_DNA"/>
</dbReference>
<dbReference type="Proteomes" id="UP001161390">
    <property type="component" value="Unassembled WGS sequence"/>
</dbReference>
<feature type="chain" id="PRO_5047325135" description="Lipoprotein" evidence="1">
    <location>
        <begin position="22"/>
        <end position="188"/>
    </location>
</feature>
<evidence type="ECO:0000256" key="1">
    <source>
        <dbReference type="SAM" id="SignalP"/>
    </source>
</evidence>
<evidence type="ECO:0000313" key="2">
    <source>
        <dbReference type="EMBL" id="GLQ20659.1"/>
    </source>
</evidence>
<name>A0ABQ5UZD6_9PROT</name>
<sequence>MIGRKTALKAMIGLTCATALAGCADAPAADQVAPIDVPASHAKLVAVITEGRAAEQMGDRSALENAGTRLVAMKARPIGGSANLADRWQPVDEVLPPMRGRVQGPGYRVAELATGETDTFQEIFYGIEETQVSVSGLGDYTINILDDDGQSRFCDNQTVCRFTPDVTARYRIEIRNQGEAGTYIFVVD</sequence>
<keyword evidence="3" id="KW-1185">Reference proteome</keyword>
<gene>
    <name evidence="2" type="ORF">GCM10007854_16140</name>
</gene>
<feature type="signal peptide" evidence="1">
    <location>
        <begin position="1"/>
        <end position="21"/>
    </location>
</feature>
<protein>
    <recommendedName>
        <fullName evidence="4">Lipoprotein</fullName>
    </recommendedName>
</protein>
<dbReference type="PROSITE" id="PS51257">
    <property type="entry name" value="PROKAR_LIPOPROTEIN"/>
    <property type="match status" value="1"/>
</dbReference>
<keyword evidence="1" id="KW-0732">Signal</keyword>
<organism evidence="2 3">
    <name type="scientific">Algimonas porphyrae</name>
    <dbReference type="NCBI Taxonomy" id="1128113"/>
    <lineage>
        <taxon>Bacteria</taxon>
        <taxon>Pseudomonadati</taxon>
        <taxon>Pseudomonadota</taxon>
        <taxon>Alphaproteobacteria</taxon>
        <taxon>Maricaulales</taxon>
        <taxon>Robiginitomaculaceae</taxon>
        <taxon>Algimonas</taxon>
    </lineage>
</organism>
<dbReference type="RefSeq" id="WP_284371409.1">
    <property type="nucleotide sequence ID" value="NZ_BSNJ01000003.1"/>
</dbReference>
<reference evidence="2" key="1">
    <citation type="journal article" date="2014" name="Int. J. Syst. Evol. Microbiol.">
        <title>Complete genome of a new Firmicutes species belonging to the dominant human colonic microbiota ('Ruminococcus bicirculans') reveals two chromosomes and a selective capacity to utilize plant glucans.</title>
        <authorList>
            <consortium name="NISC Comparative Sequencing Program"/>
            <person name="Wegmann U."/>
            <person name="Louis P."/>
            <person name="Goesmann A."/>
            <person name="Henrissat B."/>
            <person name="Duncan S.H."/>
            <person name="Flint H.J."/>
        </authorList>
    </citation>
    <scope>NUCLEOTIDE SEQUENCE</scope>
    <source>
        <strain evidence="2">NBRC 108216</strain>
    </source>
</reference>
<evidence type="ECO:0000313" key="3">
    <source>
        <dbReference type="Proteomes" id="UP001161390"/>
    </source>
</evidence>
<evidence type="ECO:0008006" key="4">
    <source>
        <dbReference type="Google" id="ProtNLM"/>
    </source>
</evidence>
<accession>A0ABQ5UZD6</accession>
<comment type="caution">
    <text evidence="2">The sequence shown here is derived from an EMBL/GenBank/DDBJ whole genome shotgun (WGS) entry which is preliminary data.</text>
</comment>
<proteinExistence type="predicted"/>
<reference evidence="2" key="2">
    <citation type="submission" date="2023-01" db="EMBL/GenBank/DDBJ databases">
        <title>Draft genome sequence of Algimonas porphyrae strain NBRC 108216.</title>
        <authorList>
            <person name="Sun Q."/>
            <person name="Mori K."/>
        </authorList>
    </citation>
    <scope>NUCLEOTIDE SEQUENCE</scope>
    <source>
        <strain evidence="2">NBRC 108216</strain>
    </source>
</reference>